<dbReference type="SUPFAM" id="SSF52540">
    <property type="entry name" value="P-loop containing nucleoside triphosphate hydrolases"/>
    <property type="match status" value="1"/>
</dbReference>
<comment type="caution">
    <text evidence="8">The sequence shown here is derived from an EMBL/GenBank/DDBJ whole genome shotgun (WGS) entry which is preliminary data.</text>
</comment>
<dbReference type="InterPro" id="IPR017871">
    <property type="entry name" value="ABC_transporter-like_CS"/>
</dbReference>
<comment type="similarity">
    <text evidence="2">Belongs to the ABC transporter superfamily.</text>
</comment>
<dbReference type="PROSITE" id="PS00211">
    <property type="entry name" value="ABC_TRANSPORTER_1"/>
    <property type="match status" value="1"/>
</dbReference>
<dbReference type="OrthoDB" id="9782308at2"/>
<dbReference type="AlphaFoldDB" id="A0A086Y2N5"/>
<gene>
    <name evidence="8" type="ORF">CN97_17460</name>
</gene>
<keyword evidence="3" id="KW-0813">Transport</keyword>
<keyword evidence="4" id="KW-1003">Cell membrane</keyword>
<dbReference type="eggNOG" id="COG0444">
    <property type="taxonomic scope" value="Bacteria"/>
</dbReference>
<proteinExistence type="inferred from homology"/>
<evidence type="ECO:0000256" key="1">
    <source>
        <dbReference type="ARBA" id="ARBA00004417"/>
    </source>
</evidence>
<organism evidence="8 9">
    <name type="scientific">Haematobacter massiliensis</name>
    <dbReference type="NCBI Taxonomy" id="195105"/>
    <lineage>
        <taxon>Bacteria</taxon>
        <taxon>Pseudomonadati</taxon>
        <taxon>Pseudomonadota</taxon>
        <taxon>Alphaproteobacteria</taxon>
        <taxon>Rhodobacterales</taxon>
        <taxon>Paracoccaceae</taxon>
        <taxon>Haematobacter</taxon>
    </lineage>
</organism>
<dbReference type="InterPro" id="IPR050388">
    <property type="entry name" value="ABC_Ni/Peptide_Import"/>
</dbReference>
<sequence length="268" mass="28503">MTLVQIEGLTVGTAVQQLVHGITLSIAPGERLGLVGESGSGKSLTAMSIVGLLPPGLRSAGSVRLAGQEVVGQPERVLNDLRGRVAAVVFQDPRSALDPLMRLGDQLALPIRRHARRSGVTLGRRALRAEQLAALARVSIAEPERVLAAWPHEVSGGQRQRVAIAMALACRPQLLIADEPTTALDVTTQAEVLDLLDRLVREEGLALLFISHDLPVVAGITDRIIVMEKGRAVEEGPVAQVFTRPGHPYTKSLIAAARRLEAALEGQA</sequence>
<evidence type="ECO:0000256" key="2">
    <source>
        <dbReference type="ARBA" id="ARBA00005417"/>
    </source>
</evidence>
<keyword evidence="9" id="KW-1185">Reference proteome</keyword>
<evidence type="ECO:0000256" key="3">
    <source>
        <dbReference type="ARBA" id="ARBA00022448"/>
    </source>
</evidence>
<dbReference type="PANTHER" id="PTHR43297">
    <property type="entry name" value="OLIGOPEPTIDE TRANSPORT ATP-BINDING PROTEIN APPD"/>
    <property type="match status" value="1"/>
</dbReference>
<keyword evidence="7" id="KW-0472">Membrane</keyword>
<evidence type="ECO:0000256" key="7">
    <source>
        <dbReference type="ARBA" id="ARBA00023136"/>
    </source>
</evidence>
<dbReference type="GO" id="GO:0005886">
    <property type="term" value="C:plasma membrane"/>
    <property type="evidence" value="ECO:0007669"/>
    <property type="project" value="UniProtKB-SubCell"/>
</dbReference>
<evidence type="ECO:0000256" key="5">
    <source>
        <dbReference type="ARBA" id="ARBA00022741"/>
    </source>
</evidence>
<evidence type="ECO:0000313" key="8">
    <source>
        <dbReference type="EMBL" id="KFI28535.1"/>
    </source>
</evidence>
<evidence type="ECO:0000256" key="4">
    <source>
        <dbReference type="ARBA" id="ARBA00022475"/>
    </source>
</evidence>
<name>A0A086Y2N5_9RHOB</name>
<dbReference type="GO" id="GO:0005524">
    <property type="term" value="F:ATP binding"/>
    <property type="evidence" value="ECO:0007669"/>
    <property type="project" value="UniProtKB-KW"/>
</dbReference>
<dbReference type="GO" id="GO:0016887">
    <property type="term" value="F:ATP hydrolysis activity"/>
    <property type="evidence" value="ECO:0007669"/>
    <property type="project" value="InterPro"/>
</dbReference>
<dbReference type="InterPro" id="IPR003439">
    <property type="entry name" value="ABC_transporter-like_ATP-bd"/>
</dbReference>
<dbReference type="RefSeq" id="WP_035711409.1">
    <property type="nucleotide sequence ID" value="NZ_CAMIFG010000005.1"/>
</dbReference>
<dbReference type="Pfam" id="PF00005">
    <property type="entry name" value="ABC_tran"/>
    <property type="match status" value="1"/>
</dbReference>
<dbReference type="Gene3D" id="3.40.50.300">
    <property type="entry name" value="P-loop containing nucleotide triphosphate hydrolases"/>
    <property type="match status" value="1"/>
</dbReference>
<dbReference type="EMBL" id="JGYG01000007">
    <property type="protein sequence ID" value="KFI28535.1"/>
    <property type="molecule type" value="Genomic_DNA"/>
</dbReference>
<dbReference type="PANTHER" id="PTHR43297:SF2">
    <property type="entry name" value="DIPEPTIDE TRANSPORT ATP-BINDING PROTEIN DPPD"/>
    <property type="match status" value="1"/>
</dbReference>
<dbReference type="InterPro" id="IPR003593">
    <property type="entry name" value="AAA+_ATPase"/>
</dbReference>
<comment type="subcellular location">
    <subcellularLocation>
        <location evidence="1">Cell inner membrane</location>
        <topology evidence="1">Peripheral membrane protein</topology>
    </subcellularLocation>
</comment>
<dbReference type="CDD" id="cd03257">
    <property type="entry name" value="ABC_NikE_OppD_transporters"/>
    <property type="match status" value="1"/>
</dbReference>
<keyword evidence="5" id="KW-0547">Nucleotide-binding</keyword>
<reference evidence="8 9" key="1">
    <citation type="submission" date="2014-03" db="EMBL/GenBank/DDBJ databases">
        <title>Genome of Haematobacter massiliensis CCUG 47968.</title>
        <authorList>
            <person name="Wang D."/>
            <person name="Wang G."/>
        </authorList>
    </citation>
    <scope>NUCLEOTIDE SEQUENCE [LARGE SCALE GENOMIC DNA]</scope>
    <source>
        <strain evidence="8 9">CCUG 47968</strain>
    </source>
</reference>
<dbReference type="Proteomes" id="UP000028826">
    <property type="component" value="Unassembled WGS sequence"/>
</dbReference>
<protein>
    <submittedName>
        <fullName evidence="8">ABC transporter ATP-binding protein</fullName>
    </submittedName>
</protein>
<dbReference type="SMART" id="SM00382">
    <property type="entry name" value="AAA"/>
    <property type="match status" value="1"/>
</dbReference>
<evidence type="ECO:0000313" key="9">
    <source>
        <dbReference type="Proteomes" id="UP000028826"/>
    </source>
</evidence>
<dbReference type="InterPro" id="IPR027417">
    <property type="entry name" value="P-loop_NTPase"/>
</dbReference>
<evidence type="ECO:0000256" key="6">
    <source>
        <dbReference type="ARBA" id="ARBA00022840"/>
    </source>
</evidence>
<accession>A0A086Y2N5</accession>
<dbReference type="STRING" id="195105.CN97_17460"/>
<keyword evidence="6 8" id="KW-0067">ATP-binding</keyword>
<dbReference type="PROSITE" id="PS50893">
    <property type="entry name" value="ABC_TRANSPORTER_2"/>
    <property type="match status" value="1"/>
</dbReference>